<dbReference type="EMBL" id="PNBA02000015">
    <property type="protein sequence ID" value="KAG6399447.1"/>
    <property type="molecule type" value="Genomic_DNA"/>
</dbReference>
<dbReference type="OrthoDB" id="751422at2759"/>
<evidence type="ECO:0000256" key="1">
    <source>
        <dbReference type="SAM" id="Coils"/>
    </source>
</evidence>
<keyword evidence="1" id="KW-0175">Coiled coil</keyword>
<proteinExistence type="predicted"/>
<sequence length="441" mass="50550">MAPQEHHHQQKQQQQQQQQEIYQTKNQEDHHFSELLSTYLGLSFTIFLGLLPKNSIPLISTYQTQNKALSFKLMQAEEQLKQFHTRRKEDSKANARVVEIFASHRHAWQQEEKRLLQQIDECSEEIAFLKSKVEDFEGVETEFKASIEDLKREVSEREEMLSFMSRSNCESGGECYGDMGLSYAAAKAGVSEGVEEDCFNGDGVDEMRSVYGQSHGGFTSDFLNSAASKFWSDKASQWQDMPQYESAESVYHVKHFVSRRESPWKVDGDSSGVSSKLKLLEQELLNLERVCRADFSKAPSPMRKQAKRYQALAGKIDDLCRRMQASDPCEATLSSEFRIQRQTEFLLEAFRLQQRASEASQKLTALQTERGKSYHGGEVEGAANVATRRALDSIRNNFKEIQRNLEIWLARIIGDLEGLMSRDGASRAQEYYASRYPFVHQ</sequence>
<feature type="coiled-coil region" evidence="1">
    <location>
        <begin position="105"/>
        <end position="139"/>
    </location>
</feature>
<dbReference type="PANTHER" id="PTHR47747:SF3">
    <property type="entry name" value="OS03G0853600 PROTEIN"/>
    <property type="match status" value="1"/>
</dbReference>
<keyword evidence="4" id="KW-1185">Reference proteome</keyword>
<reference evidence="3" key="1">
    <citation type="submission" date="2018-01" db="EMBL/GenBank/DDBJ databases">
        <authorList>
            <person name="Mao J.F."/>
        </authorList>
    </citation>
    <scope>NUCLEOTIDE SEQUENCE</scope>
    <source>
        <strain evidence="3">Huo1</strain>
        <tissue evidence="3">Leaf</tissue>
    </source>
</reference>
<dbReference type="AlphaFoldDB" id="A0A8X8ZBT5"/>
<organism evidence="3">
    <name type="scientific">Salvia splendens</name>
    <name type="common">Scarlet sage</name>
    <dbReference type="NCBI Taxonomy" id="180675"/>
    <lineage>
        <taxon>Eukaryota</taxon>
        <taxon>Viridiplantae</taxon>
        <taxon>Streptophyta</taxon>
        <taxon>Embryophyta</taxon>
        <taxon>Tracheophyta</taxon>
        <taxon>Spermatophyta</taxon>
        <taxon>Magnoliopsida</taxon>
        <taxon>eudicotyledons</taxon>
        <taxon>Gunneridae</taxon>
        <taxon>Pentapetalae</taxon>
        <taxon>asterids</taxon>
        <taxon>lamiids</taxon>
        <taxon>Lamiales</taxon>
        <taxon>Lamiaceae</taxon>
        <taxon>Nepetoideae</taxon>
        <taxon>Mentheae</taxon>
        <taxon>Salviinae</taxon>
        <taxon>Salvia</taxon>
        <taxon>Salvia subgen. Calosphace</taxon>
        <taxon>core Calosphace</taxon>
    </lineage>
</organism>
<protein>
    <submittedName>
        <fullName evidence="3">Uncharacterized protein</fullName>
    </submittedName>
</protein>
<feature type="coiled-coil region" evidence="1">
    <location>
        <begin position="349"/>
        <end position="411"/>
    </location>
</feature>
<feature type="compositionally biased region" description="Low complexity" evidence="2">
    <location>
        <begin position="11"/>
        <end position="20"/>
    </location>
</feature>
<dbReference type="PANTHER" id="PTHR47747">
    <property type="entry name" value="RIBONUCLEASE P PROTEIN SUBUNIT P38-LIKE PROTEIN"/>
    <property type="match status" value="1"/>
</dbReference>
<dbReference type="Proteomes" id="UP000298416">
    <property type="component" value="Unassembled WGS sequence"/>
</dbReference>
<evidence type="ECO:0000313" key="3">
    <source>
        <dbReference type="EMBL" id="KAG6399447.1"/>
    </source>
</evidence>
<comment type="caution">
    <text evidence="3">The sequence shown here is derived from an EMBL/GenBank/DDBJ whole genome shotgun (WGS) entry which is preliminary data.</text>
</comment>
<reference evidence="3" key="2">
    <citation type="submission" date="2020-08" db="EMBL/GenBank/DDBJ databases">
        <title>Plant Genome Project.</title>
        <authorList>
            <person name="Zhang R.-G."/>
        </authorList>
    </citation>
    <scope>NUCLEOTIDE SEQUENCE</scope>
    <source>
        <strain evidence="3">Huo1</strain>
        <tissue evidence="3">Leaf</tissue>
    </source>
</reference>
<accession>A0A8X8ZBT5</accession>
<name>A0A8X8ZBT5_SALSN</name>
<gene>
    <name evidence="3" type="ORF">SASPL_140928</name>
</gene>
<evidence type="ECO:0000256" key="2">
    <source>
        <dbReference type="SAM" id="MobiDB-lite"/>
    </source>
</evidence>
<feature type="region of interest" description="Disordered" evidence="2">
    <location>
        <begin position="1"/>
        <end position="26"/>
    </location>
</feature>
<evidence type="ECO:0000313" key="4">
    <source>
        <dbReference type="Proteomes" id="UP000298416"/>
    </source>
</evidence>